<proteinExistence type="predicted"/>
<dbReference type="AlphaFoldDB" id="A0AA38NC20"/>
<reference evidence="2" key="1">
    <citation type="submission" date="2022-08" db="EMBL/GenBank/DDBJ databases">
        <authorList>
            <consortium name="DOE Joint Genome Institute"/>
            <person name="Min B."/>
            <person name="Riley R."/>
            <person name="Sierra-Patev S."/>
            <person name="Naranjo-Ortiz M."/>
            <person name="Looney B."/>
            <person name="Konkel Z."/>
            <person name="Slot J.C."/>
            <person name="Sakamoto Y."/>
            <person name="Steenwyk J.L."/>
            <person name="Rokas A."/>
            <person name="Carro J."/>
            <person name="Camarero S."/>
            <person name="Ferreira P."/>
            <person name="Molpeceres G."/>
            <person name="Ruiz-Duenas F.J."/>
            <person name="Serrano A."/>
            <person name="Henrissat B."/>
            <person name="Drula E."/>
            <person name="Hughes K.W."/>
            <person name="Mata J.L."/>
            <person name="Ishikawa N.K."/>
            <person name="Vargas-Isla R."/>
            <person name="Ushijima S."/>
            <person name="Smith C.A."/>
            <person name="Ahrendt S."/>
            <person name="Andreopoulos W."/>
            <person name="He G."/>
            <person name="Labutti K."/>
            <person name="Lipzen A."/>
            <person name="Ng V."/>
            <person name="Sandor L."/>
            <person name="Barry K."/>
            <person name="Martinez A.T."/>
            <person name="Xiao Y."/>
            <person name="Gibbons J.G."/>
            <person name="Terashima K."/>
            <person name="Hibbett D.S."/>
            <person name="Grigoriev I.V."/>
        </authorList>
    </citation>
    <scope>NUCLEOTIDE SEQUENCE</scope>
    <source>
        <strain evidence="2">TFB10291</strain>
    </source>
</reference>
<feature type="region of interest" description="Disordered" evidence="1">
    <location>
        <begin position="243"/>
        <end position="273"/>
    </location>
</feature>
<dbReference type="Proteomes" id="UP001163798">
    <property type="component" value="Unassembled WGS sequence"/>
</dbReference>
<accession>A0AA38NC20</accession>
<keyword evidence="3" id="KW-1185">Reference proteome</keyword>
<evidence type="ECO:0000313" key="2">
    <source>
        <dbReference type="EMBL" id="KAJ3782701.1"/>
    </source>
</evidence>
<feature type="compositionally biased region" description="Basic residues" evidence="1">
    <location>
        <begin position="263"/>
        <end position="273"/>
    </location>
</feature>
<comment type="caution">
    <text evidence="2">The sequence shown here is derived from an EMBL/GenBank/DDBJ whole genome shotgun (WGS) entry which is preliminary data.</text>
</comment>
<dbReference type="EMBL" id="MU793459">
    <property type="protein sequence ID" value="KAJ3782701.1"/>
    <property type="molecule type" value="Genomic_DNA"/>
</dbReference>
<name>A0AA38NC20_9AGAR</name>
<evidence type="ECO:0000256" key="1">
    <source>
        <dbReference type="SAM" id="MobiDB-lite"/>
    </source>
</evidence>
<evidence type="ECO:0000313" key="3">
    <source>
        <dbReference type="Proteomes" id="UP001163798"/>
    </source>
</evidence>
<organism evidence="2 3">
    <name type="scientific">Lentinula aff. detonsa</name>
    <dbReference type="NCBI Taxonomy" id="2804958"/>
    <lineage>
        <taxon>Eukaryota</taxon>
        <taxon>Fungi</taxon>
        <taxon>Dikarya</taxon>
        <taxon>Basidiomycota</taxon>
        <taxon>Agaricomycotina</taxon>
        <taxon>Agaricomycetes</taxon>
        <taxon>Agaricomycetidae</taxon>
        <taxon>Agaricales</taxon>
        <taxon>Marasmiineae</taxon>
        <taxon>Omphalotaceae</taxon>
        <taxon>Lentinula</taxon>
    </lineage>
</organism>
<gene>
    <name evidence="2" type="ORF">GGU10DRAFT_74346</name>
</gene>
<sequence length="273" mass="31618">MNMSSAFLNLEALSTCAENAQPIQSFRLFTGIFYCEITELEFYWGLEKGELDLWSPLNRISVRADVGRLLLSWELALVPTNEVMHTILYIAKDNRKRNLDQRRRCFEVLPPGEYEYSLVPVQKIPPSLFLLKDHSNSPEKLEIIPPHYPQVKLNVHPVFALVHGAWQLLQDFHEDLPFFDMMSRVTTVYCGMISREFYARQPCIDENHRSYESDDSGNTIEEDDYSSEEEAIRIYSWLESTTTTSVPAVEQVSETTEDDSLAKSRRRPLVKDV</sequence>
<protein>
    <submittedName>
        <fullName evidence="2">Uncharacterized protein</fullName>
    </submittedName>
</protein>